<dbReference type="AlphaFoldDB" id="A0AAN8XT38"/>
<accession>A0AAN8XT38</accession>
<sequence>MQETSLPYSSYYKETLEKNNFPARDSGKLFSCLPRRERLPSQYIRVWDRSNSSLQVELMAESEKTPNHF</sequence>
<evidence type="ECO:0000313" key="2">
    <source>
        <dbReference type="Proteomes" id="UP001381693"/>
    </source>
</evidence>
<comment type="caution">
    <text evidence="1">The sequence shown here is derived from an EMBL/GenBank/DDBJ whole genome shotgun (WGS) entry which is preliminary data.</text>
</comment>
<evidence type="ECO:0000313" key="1">
    <source>
        <dbReference type="EMBL" id="KAK7085259.1"/>
    </source>
</evidence>
<reference evidence="1 2" key="1">
    <citation type="submission" date="2023-11" db="EMBL/GenBank/DDBJ databases">
        <title>Halocaridina rubra genome assembly.</title>
        <authorList>
            <person name="Smith C."/>
        </authorList>
    </citation>
    <scope>NUCLEOTIDE SEQUENCE [LARGE SCALE GENOMIC DNA]</scope>
    <source>
        <strain evidence="1">EP-1</strain>
        <tissue evidence="1">Whole</tissue>
    </source>
</reference>
<gene>
    <name evidence="1" type="ORF">SK128_023217</name>
</gene>
<organism evidence="1 2">
    <name type="scientific">Halocaridina rubra</name>
    <name type="common">Hawaiian red shrimp</name>
    <dbReference type="NCBI Taxonomy" id="373956"/>
    <lineage>
        <taxon>Eukaryota</taxon>
        <taxon>Metazoa</taxon>
        <taxon>Ecdysozoa</taxon>
        <taxon>Arthropoda</taxon>
        <taxon>Crustacea</taxon>
        <taxon>Multicrustacea</taxon>
        <taxon>Malacostraca</taxon>
        <taxon>Eumalacostraca</taxon>
        <taxon>Eucarida</taxon>
        <taxon>Decapoda</taxon>
        <taxon>Pleocyemata</taxon>
        <taxon>Caridea</taxon>
        <taxon>Atyoidea</taxon>
        <taxon>Atyidae</taxon>
        <taxon>Halocaridina</taxon>
    </lineage>
</organism>
<proteinExistence type="predicted"/>
<dbReference type="Proteomes" id="UP001381693">
    <property type="component" value="Unassembled WGS sequence"/>
</dbReference>
<keyword evidence="2" id="KW-1185">Reference proteome</keyword>
<dbReference type="EMBL" id="JAXCGZ010001394">
    <property type="protein sequence ID" value="KAK7085259.1"/>
    <property type="molecule type" value="Genomic_DNA"/>
</dbReference>
<name>A0AAN8XT38_HALRR</name>
<protein>
    <submittedName>
        <fullName evidence="1">Uncharacterized protein</fullName>
    </submittedName>
</protein>